<gene>
    <name evidence="1" type="ORF">RPERSI_LOCUS18079</name>
</gene>
<reference evidence="1" key="1">
    <citation type="submission" date="2021-06" db="EMBL/GenBank/DDBJ databases">
        <authorList>
            <person name="Kallberg Y."/>
            <person name="Tangrot J."/>
            <person name="Rosling A."/>
        </authorList>
    </citation>
    <scope>NUCLEOTIDE SEQUENCE</scope>
    <source>
        <strain evidence="1">MA461A</strain>
    </source>
</reference>
<organism evidence="1 2">
    <name type="scientific">Racocetra persica</name>
    <dbReference type="NCBI Taxonomy" id="160502"/>
    <lineage>
        <taxon>Eukaryota</taxon>
        <taxon>Fungi</taxon>
        <taxon>Fungi incertae sedis</taxon>
        <taxon>Mucoromycota</taxon>
        <taxon>Glomeromycotina</taxon>
        <taxon>Glomeromycetes</taxon>
        <taxon>Diversisporales</taxon>
        <taxon>Gigasporaceae</taxon>
        <taxon>Racocetra</taxon>
    </lineage>
</organism>
<accession>A0ACA9RAH5</accession>
<evidence type="ECO:0000313" key="2">
    <source>
        <dbReference type="Proteomes" id="UP000789920"/>
    </source>
</evidence>
<protein>
    <submittedName>
        <fullName evidence="1">16298_t:CDS:1</fullName>
    </submittedName>
</protein>
<name>A0ACA9RAH5_9GLOM</name>
<comment type="caution">
    <text evidence="1">The sequence shown here is derived from an EMBL/GenBank/DDBJ whole genome shotgun (WGS) entry which is preliminary data.</text>
</comment>
<dbReference type="EMBL" id="CAJVQC010047271">
    <property type="protein sequence ID" value="CAG8784492.1"/>
    <property type="molecule type" value="Genomic_DNA"/>
</dbReference>
<feature type="non-terminal residue" evidence="1">
    <location>
        <position position="349"/>
    </location>
</feature>
<feature type="non-terminal residue" evidence="1">
    <location>
        <position position="1"/>
    </location>
</feature>
<evidence type="ECO:0000313" key="1">
    <source>
        <dbReference type="EMBL" id="CAG8784492.1"/>
    </source>
</evidence>
<proteinExistence type="predicted"/>
<sequence>EVKPTMIDKLKPRWTFKKAKIQDGDIICFQKVLTEKEKQEHIAAGRIYDIPTFYESLSMHIIIQFKPKYHESKPKFELILNKKYKYDDIAKRVAAFLNMDPLKLRFTTADPISGTYKTVIKCTTKKTLSEMLQTTYLPNSTNLLYYELLDISIIELKTNKFFKVYWLGTTVKKEEVIDVCIPKTAIINDVLRVIVQKLALRKPTHTIRLYDVLQCKIQNEYNINDPIDKIQEHIMLYAEEIPQDEIELGANDKIIQAFHFTKEPLHVHGIPFKFVIKADEPFSATKLRLQLRLGMNEKDFPKVKFAIIQTSSFVKPQYIKDNNVVLSNYGLTDELLGLDHVDKTGRAER</sequence>
<dbReference type="Proteomes" id="UP000789920">
    <property type="component" value="Unassembled WGS sequence"/>
</dbReference>
<keyword evidence="2" id="KW-1185">Reference proteome</keyword>